<dbReference type="RefSeq" id="WP_015091080.1">
    <property type="nucleotide sequence ID" value="NC_019567.1"/>
</dbReference>
<proteinExistence type="predicted"/>
<protein>
    <submittedName>
        <fullName evidence="2">Uncharacterized protein</fullName>
    </submittedName>
</protein>
<evidence type="ECO:0000313" key="2">
    <source>
        <dbReference type="EMBL" id="AFY01636.1"/>
    </source>
</evidence>
<evidence type="ECO:0000256" key="1">
    <source>
        <dbReference type="SAM" id="Phobius"/>
    </source>
</evidence>
<sequence>MKKVKLLFKTLLSLWIVYNIFVMLVMPNVGAYFGRVTANVVTPYANTVGLNAGWNFFSPEPAHPMYLKYTINYLYTEGENAGEEAKEPVYGFFPLETAKDNRPLPNITRKREWALMRYMVLDPKRLRVLMGPWFCRQYPGATSVDMEHVIETIPFLDQAVRFREDSVSDLSKEVQYVRESYSCAGGDEESL</sequence>
<name>K7YP71_BDEBC</name>
<dbReference type="PATRIC" id="fig|1069642.3.peg.1926"/>
<feature type="transmembrane region" description="Helical" evidence="1">
    <location>
        <begin position="12"/>
        <end position="33"/>
    </location>
</feature>
<keyword evidence="1" id="KW-0812">Transmembrane</keyword>
<keyword evidence="1" id="KW-1133">Transmembrane helix</keyword>
<dbReference type="HOGENOM" id="CLU_1438483_0_0_7"/>
<dbReference type="AlphaFoldDB" id="K7YP71"/>
<organism evidence="2 3">
    <name type="scientific">Bdellovibrio bacteriovorus str. Tiberius</name>
    <dbReference type="NCBI Taxonomy" id="1069642"/>
    <lineage>
        <taxon>Bacteria</taxon>
        <taxon>Pseudomonadati</taxon>
        <taxon>Bdellovibrionota</taxon>
        <taxon>Bdellovibrionia</taxon>
        <taxon>Bdellovibrionales</taxon>
        <taxon>Pseudobdellovibrionaceae</taxon>
        <taxon>Bdellovibrio</taxon>
    </lineage>
</organism>
<keyword evidence="1" id="KW-0472">Membrane</keyword>
<dbReference type="STRING" id="1069642.Bdt_1949"/>
<evidence type="ECO:0000313" key="3">
    <source>
        <dbReference type="Proteomes" id="UP000010074"/>
    </source>
</evidence>
<dbReference type="KEGG" id="bbat:Bdt_1949"/>
<dbReference type="EMBL" id="CP002930">
    <property type="protein sequence ID" value="AFY01636.1"/>
    <property type="molecule type" value="Genomic_DNA"/>
</dbReference>
<dbReference type="Proteomes" id="UP000010074">
    <property type="component" value="Chromosome"/>
</dbReference>
<gene>
    <name evidence="2" type="ORF">Bdt_1949</name>
</gene>
<accession>K7YP71</accession>
<reference evidence="2 3" key="1">
    <citation type="journal article" date="2012" name="BMC Genomics">
        <title>Genome analysis of a simultaneously predatory and prey-independent, novel Bdellovibrio bacteriovorus from the River Tiber, supports in silico predictions of both ancient and recent lateral gene transfer from diverse bacteria.</title>
        <authorList>
            <person name="Hobley L."/>
            <person name="Lerner T.R."/>
            <person name="Williams L.E."/>
            <person name="Lambert C."/>
            <person name="Till R."/>
            <person name="Milner D.S."/>
            <person name="Basford S.M."/>
            <person name="Capeness M.J."/>
            <person name="Fenton A.K."/>
            <person name="Atterbury R.J."/>
            <person name="Harris M.A."/>
            <person name="Sockett R.E."/>
        </authorList>
    </citation>
    <scope>NUCLEOTIDE SEQUENCE [LARGE SCALE GENOMIC DNA]</scope>
    <source>
        <strain evidence="2 3">Tiberius</strain>
    </source>
</reference>